<comment type="caution">
    <text evidence="12">The sequence shown here is derived from an EMBL/GenBank/DDBJ whole genome shotgun (WGS) entry which is preliminary data.</text>
</comment>
<keyword evidence="5 10" id="KW-0560">Oxidoreductase</keyword>
<feature type="transmembrane region" description="Helical" evidence="11">
    <location>
        <begin position="202"/>
        <end position="223"/>
    </location>
</feature>
<keyword evidence="3 9" id="KW-0349">Heme</keyword>
<dbReference type="PRINTS" id="PR00385">
    <property type="entry name" value="P450"/>
</dbReference>
<evidence type="ECO:0000256" key="5">
    <source>
        <dbReference type="ARBA" id="ARBA00023002"/>
    </source>
</evidence>
<dbReference type="GO" id="GO:0005506">
    <property type="term" value="F:iron ion binding"/>
    <property type="evidence" value="ECO:0007669"/>
    <property type="project" value="InterPro"/>
</dbReference>
<dbReference type="GO" id="GO:0020037">
    <property type="term" value="F:heme binding"/>
    <property type="evidence" value="ECO:0007669"/>
    <property type="project" value="InterPro"/>
</dbReference>
<evidence type="ECO:0000313" key="12">
    <source>
        <dbReference type="EMBL" id="CAF1417875.1"/>
    </source>
</evidence>
<evidence type="ECO:0000256" key="9">
    <source>
        <dbReference type="PIRSR" id="PIRSR602401-1"/>
    </source>
</evidence>
<dbReference type="GO" id="GO:0008395">
    <property type="term" value="F:steroid hydroxylase activity"/>
    <property type="evidence" value="ECO:0007669"/>
    <property type="project" value="TreeGrafter"/>
</dbReference>
<comment type="similarity">
    <text evidence="2 10">Belongs to the cytochrome P450 family.</text>
</comment>
<dbReference type="PROSITE" id="PS00086">
    <property type="entry name" value="CYTOCHROME_P450"/>
    <property type="match status" value="1"/>
</dbReference>
<evidence type="ECO:0008006" key="16">
    <source>
        <dbReference type="Google" id="ProtNLM"/>
    </source>
</evidence>
<keyword evidence="11" id="KW-0472">Membrane</keyword>
<evidence type="ECO:0000313" key="15">
    <source>
        <dbReference type="Proteomes" id="UP000663870"/>
    </source>
</evidence>
<keyword evidence="11" id="KW-0812">Transmembrane</keyword>
<dbReference type="FunFam" id="1.10.630.10:FF:000182">
    <property type="entry name" value="Cytochrome P450 3A4"/>
    <property type="match status" value="1"/>
</dbReference>
<evidence type="ECO:0000256" key="2">
    <source>
        <dbReference type="ARBA" id="ARBA00010617"/>
    </source>
</evidence>
<dbReference type="Gene3D" id="1.10.630.10">
    <property type="entry name" value="Cytochrome P450"/>
    <property type="match status" value="1"/>
</dbReference>
<dbReference type="SUPFAM" id="SSF48264">
    <property type="entry name" value="Cytochrome P450"/>
    <property type="match status" value="1"/>
</dbReference>
<evidence type="ECO:0000313" key="13">
    <source>
        <dbReference type="EMBL" id="CAF1629305.1"/>
    </source>
</evidence>
<feature type="binding site" description="axial binding residue" evidence="9">
    <location>
        <position position="463"/>
    </location>
    <ligand>
        <name>heme</name>
        <dbReference type="ChEBI" id="CHEBI:30413"/>
    </ligand>
    <ligandPart>
        <name>Fe</name>
        <dbReference type="ChEBI" id="CHEBI:18248"/>
    </ligandPart>
</feature>
<dbReference type="Proteomes" id="UP000663854">
    <property type="component" value="Unassembled WGS sequence"/>
</dbReference>
<dbReference type="Proteomes" id="UP000663870">
    <property type="component" value="Unassembled WGS sequence"/>
</dbReference>
<dbReference type="PANTHER" id="PTHR24302:SF15">
    <property type="entry name" value="FATTY-ACID PEROXYGENASE"/>
    <property type="match status" value="1"/>
</dbReference>
<keyword evidence="7 10" id="KW-0503">Monooxygenase</keyword>
<keyword evidence="4 9" id="KW-0479">Metal-binding</keyword>
<sequence length="520" mass="60669">MIVLIRRKYDYFKSANIVGPSPTFLFGNLLEIWKASHYSGQLESWTRKYGKIYGIFEGTLPIYVVSDVDFIEEVYIKQFSNFNTRRPFFFLLADQEKRMHLGNSNAVKWRRQRHIINPIFSKAKLVSMIPLIIKSIDEFLDIIALYADRNVDVDVRSMYTRLSMDVLCRCAFSLDMNVQRNFDNPFLKALNTFFGVDNRKLLFVKAASILPSFVGIIIFRAVIRFNSLILKWNETFPFFQFNELPYLWLLSRISGLIVQARQDLRQSVRVDLLHLLLNAVTDQSIIDNNRYKDDKNLVNSSETQSMIINKLTYDEVSGNILLFFLAGTETTSTGMSYCTYVLANHQDIQEKLQEEINLYSDDTDQSSIYDTVEKLIYLDMFIKEVIRMYPIAAFAMNRLCVEDTFVGKHRIKKGTIIQPDIYSVHYDMDIWGPVDPYQFYPERHSTKRHPAAYLSFGIGPRNCIGMRFAYLELKIFLVRLLKTFTIFKGNTMDETFRIVELTVIGPETVPIKLKRRIPTI</sequence>
<organism evidence="12 14">
    <name type="scientific">Rotaria sordida</name>
    <dbReference type="NCBI Taxonomy" id="392033"/>
    <lineage>
        <taxon>Eukaryota</taxon>
        <taxon>Metazoa</taxon>
        <taxon>Spiralia</taxon>
        <taxon>Gnathifera</taxon>
        <taxon>Rotifera</taxon>
        <taxon>Eurotatoria</taxon>
        <taxon>Bdelloidea</taxon>
        <taxon>Philodinida</taxon>
        <taxon>Philodinidae</taxon>
        <taxon>Rotaria</taxon>
    </lineage>
</organism>
<protein>
    <recommendedName>
        <fullName evidence="16">Cytochrome P450</fullName>
    </recommendedName>
</protein>
<evidence type="ECO:0000256" key="8">
    <source>
        <dbReference type="ARBA" id="ARBA00043906"/>
    </source>
</evidence>
<dbReference type="EMBL" id="CAJNOL010007554">
    <property type="protein sequence ID" value="CAF1629305.1"/>
    <property type="molecule type" value="Genomic_DNA"/>
</dbReference>
<dbReference type="InterPro" id="IPR017972">
    <property type="entry name" value="Cyt_P450_CS"/>
</dbReference>
<gene>
    <name evidence="13" type="ORF">JXQ802_LOCUS51579</name>
    <name evidence="12" type="ORF">PYM288_LOCUS35341</name>
</gene>
<evidence type="ECO:0000256" key="7">
    <source>
        <dbReference type="ARBA" id="ARBA00023033"/>
    </source>
</evidence>
<proteinExistence type="inferred from homology"/>
<evidence type="ECO:0000256" key="3">
    <source>
        <dbReference type="ARBA" id="ARBA00022617"/>
    </source>
</evidence>
<comment type="cofactor">
    <cofactor evidence="1 9">
        <name>heme</name>
        <dbReference type="ChEBI" id="CHEBI:30413"/>
    </cofactor>
</comment>
<keyword evidence="15" id="KW-1185">Reference proteome</keyword>
<evidence type="ECO:0000256" key="6">
    <source>
        <dbReference type="ARBA" id="ARBA00023004"/>
    </source>
</evidence>
<evidence type="ECO:0000256" key="4">
    <source>
        <dbReference type="ARBA" id="ARBA00022723"/>
    </source>
</evidence>
<evidence type="ECO:0000256" key="10">
    <source>
        <dbReference type="RuleBase" id="RU000461"/>
    </source>
</evidence>
<dbReference type="EMBL" id="CAJNOH010006020">
    <property type="protein sequence ID" value="CAF1417875.1"/>
    <property type="molecule type" value="Genomic_DNA"/>
</dbReference>
<dbReference type="GO" id="GO:0016705">
    <property type="term" value="F:oxidoreductase activity, acting on paired donors, with incorporation or reduction of molecular oxygen"/>
    <property type="evidence" value="ECO:0007669"/>
    <property type="project" value="InterPro"/>
</dbReference>
<name>A0A815M089_9BILA</name>
<dbReference type="InterPro" id="IPR001128">
    <property type="entry name" value="Cyt_P450"/>
</dbReference>
<evidence type="ECO:0000313" key="14">
    <source>
        <dbReference type="Proteomes" id="UP000663854"/>
    </source>
</evidence>
<dbReference type="InterPro" id="IPR002401">
    <property type="entry name" value="Cyt_P450_E_grp-I"/>
</dbReference>
<accession>A0A815M089</accession>
<evidence type="ECO:0000256" key="11">
    <source>
        <dbReference type="SAM" id="Phobius"/>
    </source>
</evidence>
<dbReference type="Pfam" id="PF00067">
    <property type="entry name" value="p450"/>
    <property type="match status" value="1"/>
</dbReference>
<reference evidence="12" key="1">
    <citation type="submission" date="2021-02" db="EMBL/GenBank/DDBJ databases">
        <authorList>
            <person name="Nowell W R."/>
        </authorList>
    </citation>
    <scope>NUCLEOTIDE SEQUENCE</scope>
</reference>
<comment type="function">
    <text evidence="8">Cytochromes P450 are a group of heme-thiolate monooxygenases. They oxidize a variety of structurally unrelated compounds, including steroids, fatty acids, and xenobiotics.</text>
</comment>
<dbReference type="AlphaFoldDB" id="A0A815M089"/>
<dbReference type="PANTHER" id="PTHR24302">
    <property type="entry name" value="CYTOCHROME P450 FAMILY 3"/>
    <property type="match status" value="1"/>
</dbReference>
<dbReference type="InterPro" id="IPR036396">
    <property type="entry name" value="Cyt_P450_sf"/>
</dbReference>
<dbReference type="PRINTS" id="PR00463">
    <property type="entry name" value="EP450I"/>
</dbReference>
<keyword evidence="11" id="KW-1133">Transmembrane helix</keyword>
<keyword evidence="6 9" id="KW-0408">Iron</keyword>
<evidence type="ECO:0000256" key="1">
    <source>
        <dbReference type="ARBA" id="ARBA00001971"/>
    </source>
</evidence>
<dbReference type="InterPro" id="IPR050705">
    <property type="entry name" value="Cytochrome_P450_3A"/>
</dbReference>